<evidence type="ECO:0000313" key="1">
    <source>
        <dbReference type="EMBL" id="SHI99629.1"/>
    </source>
</evidence>
<keyword evidence="2" id="KW-1185">Reference proteome</keyword>
<dbReference type="AlphaFoldDB" id="A0A1M6FPX1"/>
<gene>
    <name evidence="1" type="ORF">SAMN02745244_01501</name>
</gene>
<dbReference type="EMBL" id="FQZG01000022">
    <property type="protein sequence ID" value="SHI99629.1"/>
    <property type="molecule type" value="Genomic_DNA"/>
</dbReference>
<organism evidence="1 2">
    <name type="scientific">Tessaracoccus bendigoensis DSM 12906</name>
    <dbReference type="NCBI Taxonomy" id="1123357"/>
    <lineage>
        <taxon>Bacteria</taxon>
        <taxon>Bacillati</taxon>
        <taxon>Actinomycetota</taxon>
        <taxon>Actinomycetes</taxon>
        <taxon>Propionibacteriales</taxon>
        <taxon>Propionibacteriaceae</taxon>
        <taxon>Tessaracoccus</taxon>
    </lineage>
</organism>
<evidence type="ECO:0000313" key="2">
    <source>
        <dbReference type="Proteomes" id="UP000184512"/>
    </source>
</evidence>
<sequence length="43" mass="4714">MTAVGGDVELVFDTGPLSLLKTEYRLPFENGGFEQWARAEGLV</sequence>
<protein>
    <submittedName>
        <fullName evidence="1">Uncharacterized protein</fullName>
    </submittedName>
</protein>
<accession>A0A1M6FPX1</accession>
<reference evidence="1 2" key="1">
    <citation type="submission" date="2016-11" db="EMBL/GenBank/DDBJ databases">
        <authorList>
            <person name="Jaros S."/>
            <person name="Januszkiewicz K."/>
            <person name="Wedrychowicz H."/>
        </authorList>
    </citation>
    <scope>NUCLEOTIDE SEQUENCE [LARGE SCALE GENOMIC DNA]</scope>
    <source>
        <strain evidence="1 2">DSM 12906</strain>
    </source>
</reference>
<dbReference type="RefSeq" id="WP_281249261.1">
    <property type="nucleotide sequence ID" value="NZ_FQZG01000022.1"/>
</dbReference>
<proteinExistence type="predicted"/>
<dbReference type="Proteomes" id="UP000184512">
    <property type="component" value="Unassembled WGS sequence"/>
</dbReference>
<dbReference type="STRING" id="1123357.SAMN02745244_01501"/>
<name>A0A1M6FPX1_9ACTN</name>